<dbReference type="SUPFAM" id="SSF52047">
    <property type="entry name" value="RNI-like"/>
    <property type="match status" value="1"/>
</dbReference>
<reference evidence="1 2" key="1">
    <citation type="submission" date="2024-05" db="EMBL/GenBank/DDBJ databases">
        <title>A draft genome resource for the thread blight pathogen Marasmius tenuissimus strain MS-2.</title>
        <authorList>
            <person name="Yulfo-Soto G.E."/>
            <person name="Baruah I.K."/>
            <person name="Amoako-Attah I."/>
            <person name="Bukari Y."/>
            <person name="Meinhardt L.W."/>
            <person name="Bailey B.A."/>
            <person name="Cohen S.P."/>
        </authorList>
    </citation>
    <scope>NUCLEOTIDE SEQUENCE [LARGE SCALE GENOMIC DNA]</scope>
    <source>
        <strain evidence="1 2">MS-2</strain>
    </source>
</reference>
<accession>A0ABR2ZL84</accession>
<protein>
    <submittedName>
        <fullName evidence="1">Uncharacterized protein</fullName>
    </submittedName>
</protein>
<dbReference type="Proteomes" id="UP001437256">
    <property type="component" value="Unassembled WGS sequence"/>
</dbReference>
<evidence type="ECO:0000313" key="1">
    <source>
        <dbReference type="EMBL" id="KAL0062138.1"/>
    </source>
</evidence>
<keyword evidence="2" id="KW-1185">Reference proteome</keyword>
<comment type="caution">
    <text evidence="1">The sequence shown here is derived from an EMBL/GenBank/DDBJ whole genome shotgun (WGS) entry which is preliminary data.</text>
</comment>
<organism evidence="1 2">
    <name type="scientific">Marasmius tenuissimus</name>
    <dbReference type="NCBI Taxonomy" id="585030"/>
    <lineage>
        <taxon>Eukaryota</taxon>
        <taxon>Fungi</taxon>
        <taxon>Dikarya</taxon>
        <taxon>Basidiomycota</taxon>
        <taxon>Agaricomycotina</taxon>
        <taxon>Agaricomycetes</taxon>
        <taxon>Agaricomycetidae</taxon>
        <taxon>Agaricales</taxon>
        <taxon>Marasmiineae</taxon>
        <taxon>Marasmiaceae</taxon>
        <taxon>Marasmius</taxon>
    </lineage>
</organism>
<evidence type="ECO:0000313" key="2">
    <source>
        <dbReference type="Proteomes" id="UP001437256"/>
    </source>
</evidence>
<name>A0ABR2ZL84_9AGAR</name>
<proteinExistence type="predicted"/>
<gene>
    <name evidence="1" type="ORF">AAF712_010980</name>
</gene>
<dbReference type="EMBL" id="JBBXMP010000113">
    <property type="protein sequence ID" value="KAL0062138.1"/>
    <property type="molecule type" value="Genomic_DNA"/>
</dbReference>
<sequence length="311" mass="34675">MTFPELISLGLYLNDDIGGGEPQIIPDSLINARKLYELTLSGDCDFRLLSAPPWGQITHFMVENLAQDPYWFNDNVADCVLSETLPRLTNVQHCSLEVYQDFSNFSGSSIVLPHLHTLVLTPGDVPINASSLAFNALTLPALRKLQIECDFPGPHGLFRFLNRSRCQLEEFEFVHGCNARATLLSHEELQSVRALKLPGYVGSYSEDLMDSIEALQYPSLGEETTQSIVLPNLVSLTFTRAEFDDGVEEANALVRMVSSRRNVDHLPSTVTRLQELIIQGETPFSIQDEATRAQLGKLCDEGLIFTKVRDC</sequence>